<evidence type="ECO:0000256" key="6">
    <source>
        <dbReference type="ARBA" id="ARBA00022692"/>
    </source>
</evidence>
<feature type="transmembrane region" description="Helical" evidence="12">
    <location>
        <begin position="211"/>
        <end position="230"/>
    </location>
</feature>
<dbReference type="InterPro" id="IPR012750">
    <property type="entry name" value="ECA_WecA-rel"/>
</dbReference>
<feature type="transmembrane region" description="Helical" evidence="12">
    <location>
        <begin position="127"/>
        <end position="146"/>
    </location>
</feature>
<feature type="transmembrane region" description="Helical" evidence="12">
    <location>
        <begin position="285"/>
        <end position="306"/>
    </location>
</feature>
<evidence type="ECO:0000256" key="2">
    <source>
        <dbReference type="ARBA" id="ARBA00022475"/>
    </source>
</evidence>
<comment type="function">
    <text evidence="12">Catalyzes the transfer of the GlcNAc-1-phosphate moiety from UDP-GlcNAc onto the carrier lipid undecaprenyl phosphate (C55-P), yielding GlcNAc-pyrophosphoryl-undecaprenyl (GlcNAc-PP-C55).</text>
</comment>
<feature type="transmembrane region" description="Helical" evidence="12">
    <location>
        <begin position="182"/>
        <end position="199"/>
    </location>
</feature>
<keyword evidence="9 12" id="KW-1133">Transmembrane helix</keyword>
<dbReference type="InterPro" id="IPR000715">
    <property type="entry name" value="Glycosyl_transferase_4"/>
</dbReference>
<evidence type="ECO:0000256" key="11">
    <source>
        <dbReference type="ARBA" id="ARBA00023211"/>
    </source>
</evidence>
<comment type="cofactor">
    <cofactor evidence="12">
        <name>Mn(2+)</name>
        <dbReference type="ChEBI" id="CHEBI:29035"/>
    </cofactor>
</comment>
<keyword evidence="5 12" id="KW-0808">Transferase</keyword>
<dbReference type="CDD" id="cd06853">
    <property type="entry name" value="GT_WecA_like"/>
    <property type="match status" value="1"/>
</dbReference>
<feature type="transmembrane region" description="Helical" evidence="12">
    <location>
        <begin position="318"/>
        <end position="339"/>
    </location>
</feature>
<keyword evidence="7 12" id="KW-0460">Magnesium</keyword>
<keyword evidence="11 12" id="KW-0464">Manganese</keyword>
<reference evidence="13" key="1">
    <citation type="submission" date="2022-07" db="EMBL/GenBank/DDBJ databases">
        <title>Genome sequencing of Photobacterium atrarenae GJH2-4.</title>
        <authorList>
            <person name="Park S.-J."/>
        </authorList>
    </citation>
    <scope>NUCLEOTIDE SEQUENCE</scope>
    <source>
        <strain evidence="13">GJH2-4</strain>
    </source>
</reference>
<dbReference type="EMBL" id="CP101508">
    <property type="protein sequence ID" value="UTV26961.1"/>
    <property type="molecule type" value="Genomic_DNA"/>
</dbReference>
<feature type="transmembrane region" description="Helical" evidence="12">
    <location>
        <begin position="6"/>
        <end position="23"/>
    </location>
</feature>
<feature type="transmembrane region" description="Helical" evidence="12">
    <location>
        <begin position="97"/>
        <end position="115"/>
    </location>
</feature>
<dbReference type="PANTHER" id="PTHR22926:SF3">
    <property type="entry name" value="UNDECAPRENYL-PHOSPHATE ALPHA-N-ACETYLGLUCOSAMINYL 1-PHOSPHATE TRANSFERASE"/>
    <property type="match status" value="1"/>
</dbReference>
<keyword evidence="8 12" id="KW-0448">Lipopolysaccharide biosynthesis</keyword>
<comment type="subcellular location">
    <subcellularLocation>
        <location evidence="12">Cell inner membrane</location>
        <topology evidence="12">Multi-pass membrane protein</topology>
    </subcellularLocation>
    <subcellularLocation>
        <location evidence="1">Cell membrane</location>
        <topology evidence="1">Multi-pass membrane protein</topology>
    </subcellularLocation>
</comment>
<evidence type="ECO:0000256" key="7">
    <source>
        <dbReference type="ARBA" id="ARBA00022842"/>
    </source>
</evidence>
<feature type="transmembrane region" description="Helical" evidence="12">
    <location>
        <begin position="43"/>
        <end position="61"/>
    </location>
</feature>
<dbReference type="EC" id="2.7.8.33" evidence="12"/>
<keyword evidence="14" id="KW-1185">Reference proteome</keyword>
<evidence type="ECO:0000256" key="9">
    <source>
        <dbReference type="ARBA" id="ARBA00022989"/>
    </source>
</evidence>
<name>A0ABY5GCN9_9GAMM</name>
<dbReference type="Proteomes" id="UP001057998">
    <property type="component" value="Chromosome 1"/>
</dbReference>
<evidence type="ECO:0000256" key="12">
    <source>
        <dbReference type="HAMAP-Rule" id="MF_02030"/>
    </source>
</evidence>
<feature type="transmembrane region" description="Helical" evidence="12">
    <location>
        <begin position="158"/>
        <end position="176"/>
    </location>
</feature>
<evidence type="ECO:0000256" key="5">
    <source>
        <dbReference type="ARBA" id="ARBA00022679"/>
    </source>
</evidence>
<evidence type="ECO:0000313" key="13">
    <source>
        <dbReference type="EMBL" id="UTV26961.1"/>
    </source>
</evidence>
<evidence type="ECO:0000256" key="1">
    <source>
        <dbReference type="ARBA" id="ARBA00004651"/>
    </source>
</evidence>
<comment type="cofactor">
    <cofactor evidence="12">
        <name>Mg(2+)</name>
        <dbReference type="ChEBI" id="CHEBI:18420"/>
    </cofactor>
</comment>
<evidence type="ECO:0000256" key="3">
    <source>
        <dbReference type="ARBA" id="ARBA00022519"/>
    </source>
</evidence>
<comment type="catalytic activity">
    <reaction evidence="12">
        <text>di-trans,octa-cis-undecaprenyl phosphate + UDP-N-acetyl-alpha-D-glucosamine = N-acetyl-alpha-D-glucosaminyl-di-trans,octa-cis-undecaprenyl diphosphate + UMP</text>
        <dbReference type="Rhea" id="RHEA:28090"/>
        <dbReference type="ChEBI" id="CHEBI:57705"/>
        <dbReference type="ChEBI" id="CHEBI:57865"/>
        <dbReference type="ChEBI" id="CHEBI:60392"/>
        <dbReference type="ChEBI" id="CHEBI:62959"/>
        <dbReference type="EC" id="2.7.8.33"/>
    </reaction>
</comment>
<dbReference type="Pfam" id="PF00953">
    <property type="entry name" value="Glycos_transf_4"/>
    <property type="match status" value="1"/>
</dbReference>
<evidence type="ECO:0000256" key="10">
    <source>
        <dbReference type="ARBA" id="ARBA00023136"/>
    </source>
</evidence>
<sequence>MMDMELPILFSFSLLSLFALRIIAKKIQLVDIPSGRKQHQGMIPLVGGIAIFGSVLIGILLSSEISSVPTLYLSCAAVLVLMGAIDDKFDISVKSRLLTQILMSAVMIAFGNLQLANLGNIIGFHELALSTPLSYLVTIFAIIGAINAFNMVDGIDGLLGGLATVSFAALGYLFWTGGQIDLYQFCVIFVVATIPYILLNLGLPFGHRFKVFMGDAGSVLIGFTIIWLLVQGTQGHQTSFRPVTALWLIALPLMDMATIMIRRIQKGQSPFKPDREHLHHICQRVGLSPRMTLLTICTIASLFAYVGVLSEQYQIHEAIMFFSFLLTFALYYLMIAHIWRVTTWLRKLANTTQNHNKVRLIKRRINTLPNQK</sequence>
<keyword evidence="3 12" id="KW-0997">Cell inner membrane</keyword>
<keyword evidence="2 12" id="KW-1003">Cell membrane</keyword>
<keyword evidence="6 12" id="KW-0812">Transmembrane</keyword>
<feature type="transmembrane region" description="Helical" evidence="12">
    <location>
        <begin position="67"/>
        <end position="85"/>
    </location>
</feature>
<dbReference type="HAMAP" id="MF_02030">
    <property type="entry name" value="WecA_Gammaproteo"/>
    <property type="match status" value="1"/>
</dbReference>
<proteinExistence type="inferred from homology"/>
<comment type="similarity">
    <text evidence="12">Belongs to the glycosyltransferase 4 family. WecA subfamily.</text>
</comment>
<evidence type="ECO:0000313" key="14">
    <source>
        <dbReference type="Proteomes" id="UP001057998"/>
    </source>
</evidence>
<gene>
    <name evidence="12 13" type="primary">wecA</name>
    <name evidence="13" type="ORF">NNL38_11465</name>
</gene>
<organism evidence="13 14">
    <name type="scientific">Photobacterium atrarenae</name>
    <dbReference type="NCBI Taxonomy" id="865757"/>
    <lineage>
        <taxon>Bacteria</taxon>
        <taxon>Pseudomonadati</taxon>
        <taxon>Pseudomonadota</taxon>
        <taxon>Gammaproteobacteria</taxon>
        <taxon>Vibrionales</taxon>
        <taxon>Vibrionaceae</taxon>
        <taxon>Photobacterium</taxon>
    </lineage>
</organism>
<protein>
    <recommendedName>
        <fullName evidence="12">Undecaprenyl-phosphate alpha-N-acetylglucosaminyl 1-phosphate transferase</fullName>
        <ecNumber evidence="12">2.7.8.33</ecNumber>
    </recommendedName>
    <alternativeName>
        <fullName evidence="12">UDP-GlcNAc:undecaprenyl-phosphate GlcNAc-1-phosphate transferase</fullName>
    </alternativeName>
    <alternativeName>
        <fullName evidence="12">Undecaprenyl-phosphate GlcNAc-1-phosphate transferase</fullName>
    </alternativeName>
</protein>
<dbReference type="NCBIfam" id="TIGR02380">
    <property type="entry name" value="ECA_wecA"/>
    <property type="match status" value="1"/>
</dbReference>
<evidence type="ECO:0000256" key="8">
    <source>
        <dbReference type="ARBA" id="ARBA00022985"/>
    </source>
</evidence>
<accession>A0ABY5GCN9</accession>
<keyword evidence="10 12" id="KW-0472">Membrane</keyword>
<keyword evidence="4 12" id="KW-0328">Glycosyltransferase</keyword>
<dbReference type="PANTHER" id="PTHR22926">
    <property type="entry name" value="PHOSPHO-N-ACETYLMURAMOYL-PENTAPEPTIDE-TRANSFERASE"/>
    <property type="match status" value="1"/>
</dbReference>
<comment type="pathway">
    <text evidence="12">Bacterial outer membrane biogenesis; LPS O-antigen biosynthesis.</text>
</comment>
<evidence type="ECO:0000256" key="4">
    <source>
        <dbReference type="ARBA" id="ARBA00022676"/>
    </source>
</evidence>